<keyword evidence="4" id="KW-0175">Coiled coil</keyword>
<evidence type="ECO:0000256" key="1">
    <source>
        <dbReference type="ARBA" id="ARBA00022737"/>
    </source>
</evidence>
<dbReference type="GO" id="GO:0005737">
    <property type="term" value="C:cytoplasm"/>
    <property type="evidence" value="ECO:0007669"/>
    <property type="project" value="UniProtKB-SubCell"/>
</dbReference>
<accession>A0A316V4M0</accession>
<feature type="coiled-coil region" evidence="4">
    <location>
        <begin position="395"/>
        <end position="422"/>
    </location>
</feature>
<sequence>MAGVPQVNAAFDSSAEQAPALTPADHARMLRERVERDSRDGDAWLGLIEDAAARADLDALRKTYEEFFVIFPNAARQWQDYASVELSHSEFANVESIFTRCLRTTPSTDLWQFYLSYTRRVNPLPPSAGQKAANEAESEREKVRKVIEGAYEFALRFIGQSRDSGEVWRDYINLLKERETSNQWQAGQKMDDIRRAYQRAVAVPLAIVEQIWREYDAYENGLNRITAKKFLADRSPAYMTARSVFREMRTLTDGLYRPQLPRVPCWATPPSLEAVVSPLTVVRDRHNIELWKKYLRWEESNPSQLEDVQALQARVLLAYRKSVMHMRFYPELWYMASIYLQKCDREEEAVTWLRNGMEACAGSSLLSFAFVEQAERHSQTQGCNEIFDQLLNWIHTEIEKLNEQLEAKIKTIDEEAEREKAEVAARKRDEGAADAIEGEEREELRKMEERREERRSGERERIRPKIEEMKEYASLVWIKHMHFARRSEGQKPSRTIFARARKSKYCTWQIFEANALMEYHTNKDVTVATKVFELALKTYGSDEAFVVRYLDFLLAINDDNNARALFERTVGNFTPDRARPIWDRWSQYEYSFGDSASIAKVEERLSQVYPEENATKRLMNRNTYMDLDIVGPRDLGVRRLAGSAGGGASAAERATIASRELAQEMEGTSVIGAPTGPRADALHSIAEEPMMKRPRLNSTTPPPSTHYRGGVSGAPLGPRGPQYLELPDGVMYLLDALPNASFFDGPLFPAESIIDSLLNANVPAATDFFAKQRNGPMQNAGGRGGRRGGPGRGGRRF</sequence>
<evidence type="ECO:0000313" key="8">
    <source>
        <dbReference type="Proteomes" id="UP000245771"/>
    </source>
</evidence>
<comment type="subcellular location">
    <subcellularLocation>
        <location evidence="3">Nucleus</location>
    </subcellularLocation>
    <subcellularLocation>
        <location evidence="3">Cytoplasm</location>
    </subcellularLocation>
    <text evidence="3">Nucleus and/or cytoplasm.</text>
</comment>
<proteinExistence type="predicted"/>
<feature type="compositionally biased region" description="Gly residues" evidence="5">
    <location>
        <begin position="781"/>
        <end position="797"/>
    </location>
</feature>
<name>A0A316V4M0_9BASI</name>
<dbReference type="PANTHER" id="PTHR19980:SF0">
    <property type="entry name" value="CLEAVAGE STIMULATION FACTOR SUBUNIT 3"/>
    <property type="match status" value="1"/>
</dbReference>
<organism evidence="7 8">
    <name type="scientific">Meira miltonrushii</name>
    <dbReference type="NCBI Taxonomy" id="1280837"/>
    <lineage>
        <taxon>Eukaryota</taxon>
        <taxon>Fungi</taxon>
        <taxon>Dikarya</taxon>
        <taxon>Basidiomycota</taxon>
        <taxon>Ustilaginomycotina</taxon>
        <taxon>Exobasidiomycetes</taxon>
        <taxon>Exobasidiales</taxon>
        <taxon>Brachybasidiaceae</taxon>
        <taxon>Meira</taxon>
    </lineage>
</organism>
<dbReference type="InterPro" id="IPR011990">
    <property type="entry name" value="TPR-like_helical_dom_sf"/>
</dbReference>
<dbReference type="EMBL" id="KZ819605">
    <property type="protein sequence ID" value="PWN32470.1"/>
    <property type="molecule type" value="Genomic_DNA"/>
</dbReference>
<keyword evidence="3" id="KW-0963">Cytoplasm</keyword>
<keyword evidence="2 3" id="KW-0539">Nucleus</keyword>
<dbReference type="GO" id="GO:0003729">
    <property type="term" value="F:mRNA binding"/>
    <property type="evidence" value="ECO:0007669"/>
    <property type="project" value="TreeGrafter"/>
</dbReference>
<keyword evidence="8" id="KW-1185">Reference proteome</keyword>
<dbReference type="GO" id="GO:0180010">
    <property type="term" value="P:co-transcriptional mRNA 3'-end processing, cleavage and polyadenylation pathway"/>
    <property type="evidence" value="ECO:0007669"/>
    <property type="project" value="UniProtKB-UniRule"/>
</dbReference>
<dbReference type="InterPro" id="IPR008847">
    <property type="entry name" value="Suf"/>
</dbReference>
<evidence type="ECO:0000259" key="6">
    <source>
        <dbReference type="Pfam" id="PF05843"/>
    </source>
</evidence>
<feature type="region of interest" description="Disordered" evidence="5">
    <location>
        <begin position="693"/>
        <end position="716"/>
    </location>
</feature>
<gene>
    <name evidence="7" type="ORF">FA14DRAFT_149011</name>
</gene>
<dbReference type="AlphaFoldDB" id="A0A316V4M0"/>
<feature type="compositionally biased region" description="Basic and acidic residues" evidence="5">
    <location>
        <begin position="442"/>
        <end position="459"/>
    </location>
</feature>
<dbReference type="FunCoup" id="A0A316V4M0">
    <property type="interactions" value="782"/>
</dbReference>
<keyword evidence="1" id="KW-0677">Repeat</keyword>
<dbReference type="InParanoid" id="A0A316V4M0"/>
<dbReference type="Pfam" id="PF05843">
    <property type="entry name" value="Suf"/>
    <property type="match status" value="1"/>
</dbReference>
<dbReference type="STRING" id="1280837.A0A316V4M0"/>
<evidence type="ECO:0000256" key="2">
    <source>
        <dbReference type="ARBA" id="ARBA00023242"/>
    </source>
</evidence>
<dbReference type="RefSeq" id="XP_025352772.1">
    <property type="nucleotide sequence ID" value="XM_025497388.1"/>
</dbReference>
<evidence type="ECO:0000256" key="3">
    <source>
        <dbReference type="RuleBase" id="RU369035"/>
    </source>
</evidence>
<evidence type="ECO:0000256" key="4">
    <source>
        <dbReference type="SAM" id="Coils"/>
    </source>
</evidence>
<reference evidence="7 8" key="1">
    <citation type="journal article" date="2018" name="Mol. Biol. Evol.">
        <title>Broad Genomic Sampling Reveals a Smut Pathogenic Ancestry of the Fungal Clade Ustilaginomycotina.</title>
        <authorList>
            <person name="Kijpornyongpan T."/>
            <person name="Mondo S.J."/>
            <person name="Barry K."/>
            <person name="Sandor L."/>
            <person name="Lee J."/>
            <person name="Lipzen A."/>
            <person name="Pangilinan J."/>
            <person name="LaButti K."/>
            <person name="Hainaut M."/>
            <person name="Henrissat B."/>
            <person name="Grigoriev I.V."/>
            <person name="Spatafora J.W."/>
            <person name="Aime M.C."/>
        </authorList>
    </citation>
    <scope>NUCLEOTIDE SEQUENCE [LARGE SCALE GENOMIC DNA]</scope>
    <source>
        <strain evidence="7 8">MCA 3882</strain>
    </source>
</reference>
<dbReference type="GeneID" id="37019169"/>
<dbReference type="Gene3D" id="1.25.40.10">
    <property type="entry name" value="Tetratricopeptide repeat domain"/>
    <property type="match status" value="1"/>
</dbReference>
<dbReference type="SUPFAM" id="SSF48452">
    <property type="entry name" value="TPR-like"/>
    <property type="match status" value="2"/>
</dbReference>
<feature type="region of interest" description="Disordered" evidence="5">
    <location>
        <begin position="770"/>
        <end position="797"/>
    </location>
</feature>
<dbReference type="PANTHER" id="PTHR19980">
    <property type="entry name" value="RNA CLEAVAGE STIMULATION FACTOR"/>
    <property type="match status" value="1"/>
</dbReference>
<evidence type="ECO:0000313" key="7">
    <source>
        <dbReference type="EMBL" id="PWN32470.1"/>
    </source>
</evidence>
<protein>
    <recommendedName>
        <fullName evidence="3">mRNA 3'-end-processing protein RNA14</fullName>
    </recommendedName>
</protein>
<dbReference type="InterPro" id="IPR045243">
    <property type="entry name" value="Rna14-like"/>
</dbReference>
<dbReference type="OrthoDB" id="26282at2759"/>
<dbReference type="Gene3D" id="1.25.40.1040">
    <property type="match status" value="1"/>
</dbReference>
<comment type="function">
    <text evidence="3">Component of the cleavage factor IA (CFIA) complex, which is involved in the endonucleolytic cleavage during polyadenylation-dependent pre-mRNA 3'-end formation.</text>
</comment>
<dbReference type="SMART" id="SM00386">
    <property type="entry name" value="HAT"/>
    <property type="match status" value="6"/>
</dbReference>
<dbReference type="GO" id="GO:0005634">
    <property type="term" value="C:nucleus"/>
    <property type="evidence" value="ECO:0007669"/>
    <property type="project" value="UniProtKB-SubCell"/>
</dbReference>
<dbReference type="Proteomes" id="UP000245771">
    <property type="component" value="Unassembled WGS sequence"/>
</dbReference>
<keyword evidence="3" id="KW-0507">mRNA processing</keyword>
<feature type="region of interest" description="Disordered" evidence="5">
    <location>
        <begin position="440"/>
        <end position="459"/>
    </location>
</feature>
<feature type="domain" description="Suppressor of forked" evidence="6">
    <location>
        <begin position="27"/>
        <end position="634"/>
    </location>
</feature>
<dbReference type="InterPro" id="IPR003107">
    <property type="entry name" value="HAT"/>
</dbReference>
<evidence type="ECO:0000256" key="5">
    <source>
        <dbReference type="SAM" id="MobiDB-lite"/>
    </source>
</evidence>